<dbReference type="EMBL" id="CM002922">
    <property type="protein sequence ID" value="KGN65344.1"/>
    <property type="molecule type" value="Genomic_DNA"/>
</dbReference>
<dbReference type="STRING" id="3659.A0A0A0LWI0"/>
<dbReference type="InterPro" id="IPR046960">
    <property type="entry name" value="PPR_At4g14850-like_plant"/>
</dbReference>
<evidence type="ECO:0000313" key="1">
    <source>
        <dbReference type="EMBL" id="KGN65344.1"/>
    </source>
</evidence>
<proteinExistence type="predicted"/>
<organism evidence="1 2">
    <name type="scientific">Cucumis sativus</name>
    <name type="common">Cucumber</name>
    <dbReference type="NCBI Taxonomy" id="3659"/>
    <lineage>
        <taxon>Eukaryota</taxon>
        <taxon>Viridiplantae</taxon>
        <taxon>Streptophyta</taxon>
        <taxon>Embryophyta</taxon>
        <taxon>Tracheophyta</taxon>
        <taxon>Spermatophyta</taxon>
        <taxon>Magnoliopsida</taxon>
        <taxon>eudicotyledons</taxon>
        <taxon>Gunneridae</taxon>
        <taxon>Pentapetalae</taxon>
        <taxon>rosids</taxon>
        <taxon>fabids</taxon>
        <taxon>Cucurbitales</taxon>
        <taxon>Cucurbitaceae</taxon>
        <taxon>Benincaseae</taxon>
        <taxon>Cucumis</taxon>
    </lineage>
</organism>
<dbReference type="GO" id="GO:0009451">
    <property type="term" value="P:RNA modification"/>
    <property type="evidence" value="ECO:0007669"/>
    <property type="project" value="InterPro"/>
</dbReference>
<reference evidence="1 2" key="3">
    <citation type="journal article" date="2010" name="BMC Genomics">
        <title>Transcriptome sequencing and comparative analysis of cucumber flowers with different sex types.</title>
        <authorList>
            <person name="Guo S."/>
            <person name="Zheng Y."/>
            <person name="Joung J.G."/>
            <person name="Liu S."/>
            <person name="Zhang Z."/>
            <person name="Crasta O.R."/>
            <person name="Sobral B.W."/>
            <person name="Xu Y."/>
            <person name="Huang S."/>
            <person name="Fei Z."/>
        </authorList>
    </citation>
    <scope>NUCLEOTIDE SEQUENCE [LARGE SCALE GENOMIC DNA]</scope>
    <source>
        <strain evidence="2">cv. 9930</strain>
    </source>
</reference>
<dbReference type="AlphaFoldDB" id="A0A0A0LWI0"/>
<evidence type="ECO:0000313" key="2">
    <source>
        <dbReference type="Proteomes" id="UP000029981"/>
    </source>
</evidence>
<gene>
    <name evidence="1" type="ORF">Csa_1G359460</name>
</gene>
<sequence length="103" mass="11701">MPHEPDFQIWSTLAVTATKGDVANAEMAAGHLIELDHRYVVPYIMLSNMYASMDRWKDVASIRTLVKGKNIKKFAGYSWVEIGNEVHKFTTLFRCLASIPIDK</sequence>
<evidence type="ECO:0008006" key="3">
    <source>
        <dbReference type="Google" id="ProtNLM"/>
    </source>
</evidence>
<dbReference type="Pfam" id="PF20431">
    <property type="entry name" value="E_motif"/>
    <property type="match status" value="1"/>
</dbReference>
<dbReference type="InterPro" id="IPR046848">
    <property type="entry name" value="E_motif"/>
</dbReference>
<reference evidence="1 2" key="4">
    <citation type="journal article" date="2011" name="BMC Genomics">
        <title>RNA-Seq improves annotation of protein-coding genes in the cucumber genome.</title>
        <authorList>
            <person name="Li Z."/>
            <person name="Zhang Z."/>
            <person name="Yan P."/>
            <person name="Huang S."/>
            <person name="Fei Z."/>
            <person name="Lin K."/>
        </authorList>
    </citation>
    <scope>NUCLEOTIDE SEQUENCE [LARGE SCALE GENOMIC DNA]</scope>
    <source>
        <strain evidence="2">cv. 9930</strain>
    </source>
</reference>
<dbReference type="Gramene" id="KGN65344">
    <property type="protein sequence ID" value="KGN65344"/>
    <property type="gene ID" value="Csa_1G359460"/>
</dbReference>
<dbReference type="PANTHER" id="PTHR47926">
    <property type="entry name" value="PENTATRICOPEPTIDE REPEAT-CONTAINING PROTEIN"/>
    <property type="match status" value="1"/>
</dbReference>
<dbReference type="GO" id="GO:0003723">
    <property type="term" value="F:RNA binding"/>
    <property type="evidence" value="ECO:0007669"/>
    <property type="project" value="InterPro"/>
</dbReference>
<dbReference type="Proteomes" id="UP000029981">
    <property type="component" value="Chromosome 1"/>
</dbReference>
<name>A0A0A0LWI0_CUCSA</name>
<accession>A0A0A0LWI0</accession>
<keyword evidence="2" id="KW-1185">Reference proteome</keyword>
<protein>
    <recommendedName>
        <fullName evidence="3">Pentatricopeptide repeat-containing protein</fullName>
    </recommendedName>
</protein>
<dbReference type="PANTHER" id="PTHR47926:SF382">
    <property type="entry name" value="PENTACOTRIPEPTIDE-REPEAT REGION OF PRORP DOMAIN-CONTAINING PROTEIN"/>
    <property type="match status" value="1"/>
</dbReference>
<reference evidence="1 2" key="2">
    <citation type="journal article" date="2009" name="PLoS ONE">
        <title>An integrated genetic and cytogenetic map of the cucumber genome.</title>
        <authorList>
            <person name="Ren Y."/>
            <person name="Zhang Z."/>
            <person name="Liu J."/>
            <person name="Staub J.E."/>
            <person name="Han Y."/>
            <person name="Cheng Z."/>
            <person name="Li X."/>
            <person name="Lu J."/>
            <person name="Miao H."/>
            <person name="Kang H."/>
            <person name="Xie B."/>
            <person name="Gu X."/>
            <person name="Wang X."/>
            <person name="Du Y."/>
            <person name="Jin W."/>
            <person name="Huang S."/>
        </authorList>
    </citation>
    <scope>NUCLEOTIDE SEQUENCE [LARGE SCALE GENOMIC DNA]</scope>
    <source>
        <strain evidence="2">cv. 9930</strain>
    </source>
</reference>
<reference evidence="1 2" key="1">
    <citation type="journal article" date="2009" name="Nat. Genet.">
        <title>The genome of the cucumber, Cucumis sativus L.</title>
        <authorList>
            <person name="Huang S."/>
            <person name="Li R."/>
            <person name="Zhang Z."/>
            <person name="Li L."/>
            <person name="Gu X."/>
            <person name="Fan W."/>
            <person name="Lucas W.J."/>
            <person name="Wang X."/>
            <person name="Xie B."/>
            <person name="Ni P."/>
            <person name="Ren Y."/>
            <person name="Zhu H."/>
            <person name="Li J."/>
            <person name="Lin K."/>
            <person name="Jin W."/>
            <person name="Fei Z."/>
            <person name="Li G."/>
            <person name="Staub J."/>
            <person name="Kilian A."/>
            <person name="van der Vossen E.A."/>
            <person name="Wu Y."/>
            <person name="Guo J."/>
            <person name="He J."/>
            <person name="Jia Z."/>
            <person name="Ren Y."/>
            <person name="Tian G."/>
            <person name="Lu Y."/>
            <person name="Ruan J."/>
            <person name="Qian W."/>
            <person name="Wang M."/>
            <person name="Huang Q."/>
            <person name="Li B."/>
            <person name="Xuan Z."/>
            <person name="Cao J."/>
            <person name="Asan"/>
            <person name="Wu Z."/>
            <person name="Zhang J."/>
            <person name="Cai Q."/>
            <person name="Bai Y."/>
            <person name="Zhao B."/>
            <person name="Han Y."/>
            <person name="Li Y."/>
            <person name="Li X."/>
            <person name="Wang S."/>
            <person name="Shi Q."/>
            <person name="Liu S."/>
            <person name="Cho W.K."/>
            <person name="Kim J.Y."/>
            <person name="Xu Y."/>
            <person name="Heller-Uszynska K."/>
            <person name="Miao H."/>
            <person name="Cheng Z."/>
            <person name="Zhang S."/>
            <person name="Wu J."/>
            <person name="Yang Y."/>
            <person name="Kang H."/>
            <person name="Li M."/>
            <person name="Liang H."/>
            <person name="Ren X."/>
            <person name="Shi Z."/>
            <person name="Wen M."/>
            <person name="Jian M."/>
            <person name="Yang H."/>
            <person name="Zhang G."/>
            <person name="Yang Z."/>
            <person name="Chen R."/>
            <person name="Liu S."/>
            <person name="Li J."/>
            <person name="Ma L."/>
            <person name="Liu H."/>
            <person name="Zhou Y."/>
            <person name="Zhao J."/>
            <person name="Fang X."/>
            <person name="Li G."/>
            <person name="Fang L."/>
            <person name="Li Y."/>
            <person name="Liu D."/>
            <person name="Zheng H."/>
            <person name="Zhang Y."/>
            <person name="Qin N."/>
            <person name="Li Z."/>
            <person name="Yang G."/>
            <person name="Yang S."/>
            <person name="Bolund L."/>
            <person name="Kristiansen K."/>
            <person name="Zheng H."/>
            <person name="Li S."/>
            <person name="Zhang X."/>
            <person name="Yang H."/>
            <person name="Wang J."/>
            <person name="Sun R."/>
            <person name="Zhang B."/>
            <person name="Jiang S."/>
            <person name="Wang J."/>
            <person name="Du Y."/>
            <person name="Li S."/>
        </authorList>
    </citation>
    <scope>NUCLEOTIDE SEQUENCE [LARGE SCALE GENOMIC DNA]</scope>
    <source>
        <strain evidence="2">cv. 9930</strain>
    </source>
</reference>